<gene>
    <name evidence="1" type="ORF">CVP04_01465</name>
</gene>
<keyword evidence="2" id="KW-1185">Reference proteome</keyword>
<organism evidence="1 2">
    <name type="scientific">Caviibacterium pharyngocola</name>
    <dbReference type="NCBI Taxonomy" id="28159"/>
    <lineage>
        <taxon>Bacteria</taxon>
        <taxon>Pseudomonadati</taxon>
        <taxon>Pseudomonadota</taxon>
        <taxon>Gammaproteobacteria</taxon>
        <taxon>Pasteurellales</taxon>
        <taxon>Pasteurellaceae</taxon>
        <taxon>Caviibacterium</taxon>
    </lineage>
</organism>
<comment type="caution">
    <text evidence="1">The sequence shown here is derived from an EMBL/GenBank/DDBJ whole genome shotgun (WGS) entry which is preliminary data.</text>
</comment>
<sequence length="100" mass="11514">MEIQPKICLEVIFDDEETLSKVSIGAKTDVLGGKVSRVNFQGDTFDDLEWFMGLFDDNQMQFLCARNNTVDRMKSAIYKALDKLINEIIDEEEIDNDIPY</sequence>
<dbReference type="Proteomes" id="UP000230282">
    <property type="component" value="Unassembled WGS sequence"/>
</dbReference>
<evidence type="ECO:0000313" key="1">
    <source>
        <dbReference type="EMBL" id="PJG83788.1"/>
    </source>
</evidence>
<evidence type="ECO:0000313" key="2">
    <source>
        <dbReference type="Proteomes" id="UP000230282"/>
    </source>
</evidence>
<dbReference type="EMBL" id="PHGZ01000004">
    <property type="protein sequence ID" value="PJG83788.1"/>
    <property type="molecule type" value="Genomic_DNA"/>
</dbReference>
<accession>A0A2M8RY26</accession>
<dbReference type="OrthoDB" id="5689682at2"/>
<reference evidence="1 2" key="1">
    <citation type="submission" date="2017-11" db="EMBL/GenBank/DDBJ databases">
        <title>Reclassification of Bisgaard taxon 5 as Caviibacterium pharyngocola gen. nov., sp. nov.</title>
        <authorList>
            <person name="Christensen H."/>
        </authorList>
    </citation>
    <scope>NUCLEOTIDE SEQUENCE [LARGE SCALE GENOMIC DNA]</scope>
    <source>
        <strain evidence="1 2">7_3</strain>
    </source>
</reference>
<protein>
    <submittedName>
        <fullName evidence="1">Uncharacterized protein</fullName>
    </submittedName>
</protein>
<dbReference type="RefSeq" id="WP_100295755.1">
    <property type="nucleotide sequence ID" value="NZ_PHGZ01000004.1"/>
</dbReference>
<name>A0A2M8RY26_9PAST</name>
<dbReference type="AlphaFoldDB" id="A0A2M8RY26"/>
<proteinExistence type="predicted"/>